<keyword evidence="10" id="KW-1185">Reference proteome</keyword>
<evidence type="ECO:0000256" key="2">
    <source>
        <dbReference type="ARBA" id="ARBA00022670"/>
    </source>
</evidence>
<dbReference type="GO" id="GO:0004222">
    <property type="term" value="F:metalloendopeptidase activity"/>
    <property type="evidence" value="ECO:0007669"/>
    <property type="project" value="InterPro"/>
</dbReference>
<dbReference type="PANTHER" id="PTHR10942">
    <property type="entry name" value="LEISHMANOLYSIN-LIKE PEPTIDASE"/>
    <property type="match status" value="1"/>
</dbReference>
<gene>
    <name evidence="9" type="ORF">IMG5_158300</name>
</gene>
<dbReference type="GO" id="GO:0006508">
    <property type="term" value="P:proteolysis"/>
    <property type="evidence" value="ECO:0007669"/>
    <property type="project" value="UniProtKB-KW"/>
</dbReference>
<sequence>SEPKPIRITTDYTFYDQGDVTQQQKSYIKNFVDISKLYFQKLLKIYPLIGNNVFDQIFKGICIDFAVPINDQTIGIPDSDLHLYVIWLQMLDSVLILTIDNLDLLLEELILIQQILEILLLIKILFRIIYKQLFMKFYMYSVFQEALCIFGQILILDIIMEITLKLNCKKQKLIEENKPLFQLPKTQQKLLENIIVVHQLKECNLKMISHWERTVIYNEIMTGTKAYITSSVLSIFTIAALKDTGFYPETNENMANNIFWGKEKDCDFLENACQSTIEYPEQPKKYEEQQCTFGYEGIGIGVSELYAEKCNLIYFYINRLCTNPNSVSSEDDKNMNMKNYRIIQLKVNASNLQLQNPNIHNFEINSDVINLNVPPMLRKQLLFSQRSIYKLYVEKENKIQKRILIQVAKKLKVKSHALKIMKDYVIIPLYVQISVLKKEFVQKVNASAKKGLEELIVLNTLLTVVVQRNVLKLVIILIELKSVQNVIKDVKNVIIWVVMNVMIINILIIQLKIIQYALINILIVNHVIITSVINVWRDIN</sequence>
<feature type="binding site" evidence="7">
    <location>
        <position position="210"/>
    </location>
    <ligand>
        <name>Zn(2+)</name>
        <dbReference type="ChEBI" id="CHEBI:29105"/>
        <note>catalytic</note>
    </ligand>
</feature>
<accession>G0QZM4</accession>
<evidence type="ECO:0000313" key="9">
    <source>
        <dbReference type="EMBL" id="EGR29329.1"/>
    </source>
</evidence>
<evidence type="ECO:0000256" key="6">
    <source>
        <dbReference type="ARBA" id="ARBA00023049"/>
    </source>
</evidence>
<dbReference type="Pfam" id="PF01457">
    <property type="entry name" value="Peptidase_M8"/>
    <property type="match status" value="1"/>
</dbReference>
<evidence type="ECO:0000256" key="5">
    <source>
        <dbReference type="ARBA" id="ARBA00022833"/>
    </source>
</evidence>
<feature type="transmembrane region" description="Helical" evidence="8">
    <location>
        <begin position="493"/>
        <end position="509"/>
    </location>
</feature>
<dbReference type="EMBL" id="GL984161">
    <property type="protein sequence ID" value="EGR29329.1"/>
    <property type="molecule type" value="Genomic_DNA"/>
</dbReference>
<dbReference type="InterPro" id="IPR001577">
    <property type="entry name" value="Peptidase_M8"/>
</dbReference>
<dbReference type="Gene3D" id="3.10.170.20">
    <property type="match status" value="1"/>
</dbReference>
<keyword evidence="2" id="KW-0645">Protease</keyword>
<dbReference type="Gene3D" id="3.90.132.10">
    <property type="entry name" value="Leishmanolysin , domain 2"/>
    <property type="match status" value="1"/>
</dbReference>
<name>G0QZM4_ICHMU</name>
<feature type="transmembrane region" description="Helical" evidence="8">
    <location>
        <begin position="516"/>
        <end position="536"/>
    </location>
</feature>
<dbReference type="InParanoid" id="G0QZM4"/>
<evidence type="ECO:0000256" key="4">
    <source>
        <dbReference type="ARBA" id="ARBA00022801"/>
    </source>
</evidence>
<feature type="non-terminal residue" evidence="9">
    <location>
        <position position="1"/>
    </location>
</feature>
<keyword evidence="5 7" id="KW-0862">Zinc</keyword>
<dbReference type="GO" id="GO:0005737">
    <property type="term" value="C:cytoplasm"/>
    <property type="evidence" value="ECO:0007669"/>
    <property type="project" value="TreeGrafter"/>
</dbReference>
<evidence type="ECO:0000256" key="8">
    <source>
        <dbReference type="SAM" id="Phobius"/>
    </source>
</evidence>
<evidence type="ECO:0000256" key="7">
    <source>
        <dbReference type="PIRSR" id="PIRSR601577-2"/>
    </source>
</evidence>
<dbReference type="eggNOG" id="KOG2556">
    <property type="taxonomic scope" value="Eukaryota"/>
</dbReference>
<dbReference type="SUPFAM" id="SSF55486">
    <property type="entry name" value="Metalloproteases ('zincins'), catalytic domain"/>
    <property type="match status" value="1"/>
</dbReference>
<protein>
    <submittedName>
        <fullName evidence="9">Leishmanolysin family protein, putative</fullName>
        <ecNumber evidence="9">3.4.24.36</ecNumber>
    </submittedName>
</protein>
<feature type="transmembrane region" description="Helical" evidence="8">
    <location>
        <begin position="111"/>
        <end position="130"/>
    </location>
</feature>
<comment type="similarity">
    <text evidence="1">Belongs to the peptidase M8 family.</text>
</comment>
<dbReference type="EC" id="3.4.24.36" evidence="9"/>
<dbReference type="RefSeq" id="XP_004030565.1">
    <property type="nucleotide sequence ID" value="XM_004030517.1"/>
</dbReference>
<evidence type="ECO:0000256" key="1">
    <source>
        <dbReference type="ARBA" id="ARBA00005860"/>
    </source>
</evidence>
<evidence type="ECO:0000313" key="10">
    <source>
        <dbReference type="Proteomes" id="UP000008983"/>
    </source>
</evidence>
<dbReference type="GO" id="GO:0007155">
    <property type="term" value="P:cell adhesion"/>
    <property type="evidence" value="ECO:0007669"/>
    <property type="project" value="InterPro"/>
</dbReference>
<keyword evidence="8" id="KW-0472">Membrane</keyword>
<dbReference type="GO" id="GO:0016020">
    <property type="term" value="C:membrane"/>
    <property type="evidence" value="ECO:0007669"/>
    <property type="project" value="InterPro"/>
</dbReference>
<dbReference type="AlphaFoldDB" id="G0QZM4"/>
<keyword evidence="4 9" id="KW-0378">Hydrolase</keyword>
<evidence type="ECO:0000256" key="3">
    <source>
        <dbReference type="ARBA" id="ARBA00022723"/>
    </source>
</evidence>
<proteinExistence type="inferred from homology"/>
<dbReference type="STRING" id="857967.G0QZM4"/>
<organism evidence="9 10">
    <name type="scientific">Ichthyophthirius multifiliis</name>
    <name type="common">White spot disease agent</name>
    <name type="synonym">Ich</name>
    <dbReference type="NCBI Taxonomy" id="5932"/>
    <lineage>
        <taxon>Eukaryota</taxon>
        <taxon>Sar</taxon>
        <taxon>Alveolata</taxon>
        <taxon>Ciliophora</taxon>
        <taxon>Intramacronucleata</taxon>
        <taxon>Oligohymenophorea</taxon>
        <taxon>Hymenostomatida</taxon>
        <taxon>Ophryoglenina</taxon>
        <taxon>Ichthyophthirius</taxon>
    </lineage>
</organism>
<keyword evidence="8" id="KW-0812">Transmembrane</keyword>
<dbReference type="PANTHER" id="PTHR10942:SF0">
    <property type="entry name" value="LEISHMANOLYSIN-LIKE PEPTIDASE"/>
    <property type="match status" value="1"/>
</dbReference>
<keyword evidence="3 7" id="KW-0479">Metal-binding</keyword>
<dbReference type="GO" id="GO:0046872">
    <property type="term" value="F:metal ion binding"/>
    <property type="evidence" value="ECO:0007669"/>
    <property type="project" value="UniProtKB-KW"/>
</dbReference>
<keyword evidence="8" id="KW-1133">Transmembrane helix</keyword>
<dbReference type="OrthoDB" id="527990at2759"/>
<dbReference type="GeneID" id="14905433"/>
<reference evidence="9 10" key="1">
    <citation type="submission" date="2011-07" db="EMBL/GenBank/DDBJ databases">
        <authorList>
            <person name="Coyne R."/>
            <person name="Brami D."/>
            <person name="Johnson J."/>
            <person name="Hostetler J."/>
            <person name="Hannick L."/>
            <person name="Clark T."/>
            <person name="Cassidy-Hanley D."/>
            <person name="Inman J."/>
        </authorList>
    </citation>
    <scope>NUCLEOTIDE SEQUENCE [LARGE SCALE GENOMIC DNA]</scope>
    <source>
        <strain evidence="9 10">G5</strain>
    </source>
</reference>
<comment type="cofactor">
    <cofactor evidence="7">
        <name>Zn(2+)</name>
        <dbReference type="ChEBI" id="CHEBI:29105"/>
    </cofactor>
    <text evidence="7">Binds 1 zinc ion per subunit.</text>
</comment>
<dbReference type="Proteomes" id="UP000008983">
    <property type="component" value="Unassembled WGS sequence"/>
</dbReference>
<keyword evidence="6 7" id="KW-0482">Metalloprotease</keyword>